<proteinExistence type="predicted"/>
<dbReference type="EMBL" id="KQ982985">
    <property type="protein sequence ID" value="KYQ48539.1"/>
    <property type="molecule type" value="Genomic_DNA"/>
</dbReference>
<reference evidence="1 2" key="1">
    <citation type="submission" date="2015-09" db="EMBL/GenBank/DDBJ databases">
        <title>Trachymyrmex zeteki WGS genome.</title>
        <authorList>
            <person name="Nygaard S."/>
            <person name="Hu H."/>
            <person name="Boomsma J."/>
            <person name="Zhang G."/>
        </authorList>
    </citation>
    <scope>NUCLEOTIDE SEQUENCE [LARGE SCALE GENOMIC DNA]</scope>
    <source>
        <strain evidence="1">Tzet28-1</strain>
        <tissue evidence="1">Whole body</tissue>
    </source>
</reference>
<dbReference type="Proteomes" id="UP000075809">
    <property type="component" value="Unassembled WGS sequence"/>
</dbReference>
<evidence type="ECO:0000313" key="2">
    <source>
        <dbReference type="Proteomes" id="UP000075809"/>
    </source>
</evidence>
<accession>A0A151WKX9</accession>
<dbReference type="PANTHER" id="PTHR31912">
    <property type="entry name" value="IP13529P"/>
    <property type="match status" value="1"/>
</dbReference>
<sequence>MLLLPLYLHFKNAIFESSRTLVATLYASSTLNRAHVQEIIELISEFLSGNITMLRSKTLSTIFQAVENELRQDDLQHLIEMFNTLENILQGFETETQRVNALKASNFYICPQTYRIGVSEKMIKVGNVAILKPIQLTGQHIPMTYVLKNFLELPSVFDAIFANVENLNNSDKFTNIIQSPLWKNINDTHFRDRLVLPLFIYFDDVEPDNHTGSHAGDHSLGALYYQIPCIPQHHMSSLENIFVSSIFLSDDRYLNNGNAFRPVINELKDLQDNGILVHTANGDQRVYFCFCLLLADNLGFHSITGFTESFNANYYCRFCKEHKLVMKRQVRENVSLLRNKENYETDILINDVSLTGIKDRCVWNEFQSYHVVTNLVADLMHDILEGVCHHDLCAILEEMINVKKYFTLQTLNERIQNFVYNFDIGDKPSVIIYNNIRGQKLKMSASEMLFLFRHFGLMIGDLVPEGEEVWQLYIRLVQILDIVTAPFVDKDLTTYLATLIAEHHELYCKLFFKTLKPKYHFMIHYPRIMNLIGPLIHVWSMRMEGKHRPVIKQVAKATTCRKNLPLTVAKKYLFSLAARFLSKRGLQRDVIFNSKQKILIDCYNYNDFQHILPPGSENSVVVKEATICNITYKINMVLAINFQNDLPLFGLLNWIVKPQLIDDRVSFVLSGFNTVGFNSHLHCYEVTPTVEWFYKERQDLISYYPTSCRTGADGNSYVTFKHVL</sequence>
<name>A0A151WKX9_9HYME</name>
<gene>
    <name evidence="1" type="ORF">ALC60_12414</name>
</gene>
<organism evidence="1 2">
    <name type="scientific">Mycetomoellerius zeteki</name>
    <dbReference type="NCBI Taxonomy" id="64791"/>
    <lineage>
        <taxon>Eukaryota</taxon>
        <taxon>Metazoa</taxon>
        <taxon>Ecdysozoa</taxon>
        <taxon>Arthropoda</taxon>
        <taxon>Hexapoda</taxon>
        <taxon>Insecta</taxon>
        <taxon>Pterygota</taxon>
        <taxon>Neoptera</taxon>
        <taxon>Endopterygota</taxon>
        <taxon>Hymenoptera</taxon>
        <taxon>Apocrita</taxon>
        <taxon>Aculeata</taxon>
        <taxon>Formicoidea</taxon>
        <taxon>Formicidae</taxon>
        <taxon>Myrmicinae</taxon>
        <taxon>Mycetomoellerius</taxon>
    </lineage>
</organism>
<keyword evidence="2" id="KW-1185">Reference proteome</keyword>
<dbReference type="AlphaFoldDB" id="A0A151WKX9"/>
<dbReference type="PANTHER" id="PTHR31912:SF36">
    <property type="entry name" value="C2H2-TYPE DOMAIN-CONTAINING PROTEIN"/>
    <property type="match status" value="1"/>
</dbReference>
<evidence type="ECO:0000313" key="1">
    <source>
        <dbReference type="EMBL" id="KYQ48539.1"/>
    </source>
</evidence>
<protein>
    <submittedName>
        <fullName evidence="1">Uncharacterized protein</fullName>
    </submittedName>
</protein>